<evidence type="ECO:0000256" key="6">
    <source>
        <dbReference type="PIRSR" id="PIRSR000699-2"/>
    </source>
</evidence>
<dbReference type="Proteomes" id="UP000294555">
    <property type="component" value="Unassembled WGS sequence"/>
</dbReference>
<keyword evidence="6" id="KW-0479">Metal-binding</keyword>
<keyword evidence="6" id="KW-0460">Magnesium</keyword>
<feature type="binding site" evidence="6">
    <location>
        <position position="84"/>
    </location>
    <ligand>
        <name>Mg(2+)</name>
        <dbReference type="ChEBI" id="CHEBI:18420"/>
        <note>ligand shared between all trimeric partners</note>
    </ligand>
</feature>
<dbReference type="PANTHER" id="PTHR34382">
    <property type="entry name" value="PTS SYSTEM N,N'-DIACETYLCHITOBIOSE-SPECIFIC EIIA COMPONENT"/>
    <property type="match status" value="1"/>
</dbReference>
<gene>
    <name evidence="8" type="ORF">EZJ58_1104</name>
</gene>
<comment type="caution">
    <text evidence="8">The sequence shown here is derived from an EMBL/GenBank/DDBJ whole genome shotgun (WGS) entry which is preliminary data.</text>
</comment>
<proteinExistence type="predicted"/>
<dbReference type="PIRSF" id="PIRSF000699">
    <property type="entry name" value="PTS_IILac_III"/>
    <property type="match status" value="1"/>
</dbReference>
<comment type="cofactor">
    <cofactor evidence="6">
        <name>Mg(2+)</name>
        <dbReference type="ChEBI" id="CHEBI:18420"/>
    </cofactor>
    <text evidence="6">Binds 1 Mg(2+) ion per trimer.</text>
</comment>
<reference evidence="8 9" key="1">
    <citation type="submission" date="2019-02" db="EMBL/GenBank/DDBJ databases">
        <title>Investigation of anaerobic lignin degradation for improved lignocellulosic biofuels.</title>
        <authorList>
            <person name="Deangelis K."/>
        </authorList>
    </citation>
    <scope>NUCLEOTIDE SEQUENCE [LARGE SCALE GENOMIC DNA]</scope>
    <source>
        <strain evidence="8 9">159R</strain>
    </source>
</reference>
<keyword evidence="9" id="KW-1185">Reference proteome</keyword>
<protein>
    <submittedName>
        <fullName evidence="8">PTS system cellobiose-specific IIA component</fullName>
    </submittedName>
</protein>
<keyword evidence="2" id="KW-0762">Sugar transport</keyword>
<evidence type="ECO:0000313" key="9">
    <source>
        <dbReference type="Proteomes" id="UP000294555"/>
    </source>
</evidence>
<dbReference type="PANTHER" id="PTHR34382:SF7">
    <property type="entry name" value="PTS SYSTEM N,N'-DIACETYLCHITOBIOSE-SPECIFIC EIIA COMPONENT"/>
    <property type="match status" value="1"/>
</dbReference>
<dbReference type="GO" id="GO:0009401">
    <property type="term" value="P:phosphoenolpyruvate-dependent sugar phosphotransferase system"/>
    <property type="evidence" value="ECO:0007669"/>
    <property type="project" value="UniProtKB-KW"/>
</dbReference>
<feature type="active site" description="Tele-phosphohistidine intermediate" evidence="5">
    <location>
        <position position="81"/>
    </location>
</feature>
<sequence length="120" mass="13198">MSETVAMDMESTVMALIIFAGEARSESMEALRAARNREWLKADALLAAASDAARQAHRIQTQLIGADEGVGKIPVNLIMVHAQDHLMNAMLCRELVEEIIVLYREIDTLKHPGEACGQKP</sequence>
<evidence type="ECO:0000313" key="8">
    <source>
        <dbReference type="EMBL" id="TCL03063.1"/>
    </source>
</evidence>
<keyword evidence="3" id="KW-0808">Transferase</keyword>
<dbReference type="PROSITE" id="PS51095">
    <property type="entry name" value="PTS_EIIA_TYPE_3"/>
    <property type="match status" value="1"/>
</dbReference>
<keyword evidence="4" id="KW-0598">Phosphotransferase system</keyword>
<dbReference type="EMBL" id="SJOI01000001">
    <property type="protein sequence ID" value="TCL03063.1"/>
    <property type="molecule type" value="Genomic_DNA"/>
</dbReference>
<evidence type="ECO:0000256" key="5">
    <source>
        <dbReference type="PIRSR" id="PIRSR000699-1"/>
    </source>
</evidence>
<dbReference type="InterPro" id="IPR036542">
    <property type="entry name" value="PTS_IIA_lac/cel_sf"/>
</dbReference>
<accession>A0A4R1N7C0</accession>
<organism evidence="8 9">
    <name type="scientific">Sodalis ligni</name>
    <dbReference type="NCBI Taxonomy" id="2697027"/>
    <lineage>
        <taxon>Bacteria</taxon>
        <taxon>Pseudomonadati</taxon>
        <taxon>Pseudomonadota</taxon>
        <taxon>Gammaproteobacteria</taxon>
        <taxon>Enterobacterales</taxon>
        <taxon>Bruguierivoracaceae</taxon>
        <taxon>Sodalis</taxon>
    </lineage>
</organism>
<evidence type="ECO:0000256" key="2">
    <source>
        <dbReference type="ARBA" id="ARBA00022597"/>
    </source>
</evidence>
<evidence type="ECO:0000256" key="7">
    <source>
        <dbReference type="PROSITE-ProRule" id="PRU00418"/>
    </source>
</evidence>
<dbReference type="AlphaFoldDB" id="A0A4R1N7C0"/>
<keyword evidence="1" id="KW-0813">Transport</keyword>
<dbReference type="Pfam" id="PF02255">
    <property type="entry name" value="PTS_IIA"/>
    <property type="match status" value="1"/>
</dbReference>
<evidence type="ECO:0000256" key="3">
    <source>
        <dbReference type="ARBA" id="ARBA00022679"/>
    </source>
</evidence>
<dbReference type="SUPFAM" id="SSF46973">
    <property type="entry name" value="Enzyme IIa from lactose specific PTS, IIa-lac"/>
    <property type="match status" value="1"/>
</dbReference>
<evidence type="ECO:0000256" key="4">
    <source>
        <dbReference type="ARBA" id="ARBA00022683"/>
    </source>
</evidence>
<name>A0A4R1N7C0_9GAMM</name>
<dbReference type="GO" id="GO:0046872">
    <property type="term" value="F:metal ion binding"/>
    <property type="evidence" value="ECO:0007669"/>
    <property type="project" value="UniProtKB-KW"/>
</dbReference>
<dbReference type="Gene3D" id="1.20.58.80">
    <property type="entry name" value="Phosphotransferase system, lactose/cellobiose-type IIA subunit"/>
    <property type="match status" value="1"/>
</dbReference>
<feature type="modified residue" description="Phosphohistidine; by HPr" evidence="7">
    <location>
        <position position="81"/>
    </location>
</feature>
<dbReference type="GO" id="GO:0016740">
    <property type="term" value="F:transferase activity"/>
    <property type="evidence" value="ECO:0007669"/>
    <property type="project" value="UniProtKB-KW"/>
</dbReference>
<dbReference type="InterPro" id="IPR003188">
    <property type="entry name" value="PTS_IIA_lac/cel"/>
</dbReference>
<evidence type="ECO:0000256" key="1">
    <source>
        <dbReference type="ARBA" id="ARBA00022448"/>
    </source>
</evidence>